<feature type="compositionally biased region" description="Low complexity" evidence="1">
    <location>
        <begin position="32"/>
        <end position="46"/>
    </location>
</feature>
<evidence type="ECO:0000313" key="4">
    <source>
        <dbReference type="Proteomes" id="UP001236404"/>
    </source>
</evidence>
<dbReference type="Proteomes" id="UP001236404">
    <property type="component" value="Unassembled WGS sequence"/>
</dbReference>
<dbReference type="RefSeq" id="WP_289475114.1">
    <property type="nucleotide sequence ID" value="NZ_JAUCMN010000012.1"/>
</dbReference>
<name>A0ABT7TTK6_9MICO</name>
<reference evidence="3 4" key="1">
    <citation type="submission" date="2023-06" db="EMBL/GenBank/DDBJ databases">
        <authorList>
            <person name="Feng G."/>
            <person name="Li J."/>
            <person name="Zhu H."/>
        </authorList>
    </citation>
    <scope>NUCLEOTIDE SEQUENCE [LARGE SCALE GENOMIC DNA]</scope>
    <source>
        <strain evidence="3 4">RHCKG28</strain>
    </source>
</reference>
<evidence type="ECO:0000313" key="3">
    <source>
        <dbReference type="EMBL" id="MDM7892947.1"/>
    </source>
</evidence>
<accession>A0ABT7TTK6</accession>
<keyword evidence="2" id="KW-0812">Transmembrane</keyword>
<evidence type="ECO:0000256" key="2">
    <source>
        <dbReference type="SAM" id="Phobius"/>
    </source>
</evidence>
<proteinExistence type="predicted"/>
<feature type="transmembrane region" description="Helical" evidence="2">
    <location>
        <begin position="6"/>
        <end position="29"/>
    </location>
</feature>
<sequence length="57" mass="5670">MIVVSVVLYILLHAALMGYAAVLLQLWVLPPSSSASVPSSPVHTTGSGSGGTPPAAP</sequence>
<dbReference type="EMBL" id="JAUCMN010000012">
    <property type="protein sequence ID" value="MDM7892947.1"/>
    <property type="molecule type" value="Genomic_DNA"/>
</dbReference>
<organism evidence="3 4">
    <name type="scientific">Curtobacterium caseinilyticum</name>
    <dbReference type="NCBI Taxonomy" id="3055137"/>
    <lineage>
        <taxon>Bacteria</taxon>
        <taxon>Bacillati</taxon>
        <taxon>Actinomycetota</taxon>
        <taxon>Actinomycetes</taxon>
        <taxon>Micrococcales</taxon>
        <taxon>Microbacteriaceae</taxon>
        <taxon>Curtobacterium</taxon>
    </lineage>
</organism>
<keyword evidence="4" id="KW-1185">Reference proteome</keyword>
<comment type="caution">
    <text evidence="3">The sequence shown here is derived from an EMBL/GenBank/DDBJ whole genome shotgun (WGS) entry which is preliminary data.</text>
</comment>
<keyword evidence="2" id="KW-1133">Transmembrane helix</keyword>
<evidence type="ECO:0000256" key="1">
    <source>
        <dbReference type="SAM" id="MobiDB-lite"/>
    </source>
</evidence>
<gene>
    <name evidence="3" type="ORF">QUG93_14735</name>
</gene>
<feature type="region of interest" description="Disordered" evidence="1">
    <location>
        <begin position="32"/>
        <end position="57"/>
    </location>
</feature>
<keyword evidence="2" id="KW-0472">Membrane</keyword>
<protein>
    <submittedName>
        <fullName evidence="3">Uncharacterized protein</fullName>
    </submittedName>
</protein>